<keyword evidence="2" id="KW-0812">Transmembrane</keyword>
<keyword evidence="2" id="KW-0472">Membrane</keyword>
<dbReference type="InterPro" id="IPR045063">
    <property type="entry name" value="Dynamin_N"/>
</dbReference>
<dbReference type="CDD" id="cd09912">
    <property type="entry name" value="DLP_2"/>
    <property type="match status" value="1"/>
</dbReference>
<dbReference type="Pfam" id="PF00350">
    <property type="entry name" value="Dynamin_N"/>
    <property type="match status" value="1"/>
</dbReference>
<evidence type="ECO:0000313" key="5">
    <source>
        <dbReference type="Proteomes" id="UP001196661"/>
    </source>
</evidence>
<accession>A0ABS5Y116</accession>
<feature type="transmembrane region" description="Helical" evidence="2">
    <location>
        <begin position="476"/>
        <end position="499"/>
    </location>
</feature>
<keyword evidence="5" id="KW-1185">Reference proteome</keyword>
<keyword evidence="2" id="KW-1133">Transmembrane helix</keyword>
<reference evidence="4 5" key="1">
    <citation type="journal article" date="2021" name="Mar. Drugs">
        <title>Genome Reduction and Secondary Metabolism of the Marine Sponge-Associated Cyanobacterium Leptothoe.</title>
        <authorList>
            <person name="Konstantinou D."/>
            <person name="Popin R.V."/>
            <person name="Fewer D.P."/>
            <person name="Sivonen K."/>
            <person name="Gkelis S."/>
        </authorList>
    </citation>
    <scope>NUCLEOTIDE SEQUENCE [LARGE SCALE GENOMIC DNA]</scope>
    <source>
        <strain evidence="4 5">TAU-MAC 1615</strain>
    </source>
</reference>
<evidence type="ECO:0000256" key="2">
    <source>
        <dbReference type="SAM" id="Phobius"/>
    </source>
</evidence>
<evidence type="ECO:0000256" key="1">
    <source>
        <dbReference type="SAM" id="Coils"/>
    </source>
</evidence>
<dbReference type="SUPFAM" id="SSF52540">
    <property type="entry name" value="P-loop containing nucleoside triphosphate hydrolases"/>
    <property type="match status" value="1"/>
</dbReference>
<dbReference type="PANTHER" id="PTHR43681">
    <property type="entry name" value="TRANSMEMBRANE GTPASE FZO"/>
    <property type="match status" value="1"/>
</dbReference>
<comment type="caution">
    <text evidence="4">The sequence shown here is derived from an EMBL/GenBank/DDBJ whole genome shotgun (WGS) entry which is preliminary data.</text>
</comment>
<dbReference type="InterPro" id="IPR051943">
    <property type="entry name" value="TRAFAC_Dynamin-like_GTPase"/>
</dbReference>
<dbReference type="Gene3D" id="3.40.50.300">
    <property type="entry name" value="P-loop containing nucleotide triphosphate hydrolases"/>
    <property type="match status" value="1"/>
</dbReference>
<dbReference type="InterPro" id="IPR027417">
    <property type="entry name" value="P-loop_NTPase"/>
</dbReference>
<name>A0ABS5Y116_9CYAN</name>
<feature type="coiled-coil region" evidence="1">
    <location>
        <begin position="267"/>
        <end position="294"/>
    </location>
</feature>
<dbReference type="Proteomes" id="UP001196661">
    <property type="component" value="Unassembled WGS sequence"/>
</dbReference>
<proteinExistence type="predicted"/>
<gene>
    <name evidence="4" type="ORF">IXB28_02830</name>
</gene>
<keyword evidence="1" id="KW-0175">Coiled coil</keyword>
<evidence type="ECO:0000259" key="3">
    <source>
        <dbReference type="Pfam" id="PF00350"/>
    </source>
</evidence>
<protein>
    <submittedName>
        <fullName evidence="4">Dynamin family protein</fullName>
    </submittedName>
</protein>
<sequence length="584" mass="65373">MATAAKPTTIIDPQLQTYRTALAELLQRMQALAASINNPALAETTDSLRRNIDEPFLFVVVGEVKAGKSSFVNALLDAEVCATDIAPCTDSIQQIVYGDQETVEQIEPHLRKLSRPIEILRDVSIVDTPGTNSLVDGHQVITERYIPNSDLTFFVLFAKNPYQKSAWDFLDYVSVNWRKKVVFILQQADLLRSENLATNVQQVRDYAIQKQIPDPMVFATSAEMEFEGDADNSGFAPVRQYIRDMVSTGESYKVKLRSVSGTTQKLIEALTDDINMLQKQLNEDRATADGIRQQIAGGRARSQTEIDTLVSRLSDRYDTIASRIKLEFRDSLSVMTVMRRSFVGIFNKEASLQAWMNDFKDRCQDELKTSLEELSNEGAQHFVDGIRQLLQGLTDDLNAVQTHQLQSNAISIKILERRQEVIESVKAKVGTLLTDEGLTRTLGSEAESMAAEIVGGAFVAVAGTILHIVEFAVAEAIMNAIGIAFAGIGVIFLAIGIAWQRRQIITKFEQALDSEKSRFKTDVADRLNQKLSLIYEEVERIFVQFYDYVERETEAVAPVLDQYDAIQTEAKDLFNEMATQNLLQ</sequence>
<dbReference type="EMBL" id="JADOER010000004">
    <property type="protein sequence ID" value="MBT9311129.1"/>
    <property type="molecule type" value="Genomic_DNA"/>
</dbReference>
<feature type="domain" description="Dynamin N-terminal" evidence="3">
    <location>
        <begin position="59"/>
        <end position="104"/>
    </location>
</feature>
<evidence type="ECO:0000313" key="4">
    <source>
        <dbReference type="EMBL" id="MBT9311129.1"/>
    </source>
</evidence>
<dbReference type="PANTHER" id="PTHR43681:SF1">
    <property type="entry name" value="SARCALUMENIN"/>
    <property type="match status" value="1"/>
</dbReference>
<organism evidence="4 5">
    <name type="scientific">Leptothoe kymatousa TAU-MAC 1615</name>
    <dbReference type="NCBI Taxonomy" id="2364775"/>
    <lineage>
        <taxon>Bacteria</taxon>
        <taxon>Bacillati</taxon>
        <taxon>Cyanobacteriota</taxon>
        <taxon>Cyanophyceae</taxon>
        <taxon>Nodosilineales</taxon>
        <taxon>Cymatolegaceae</taxon>
        <taxon>Leptothoe</taxon>
        <taxon>Leptothoe kymatousa</taxon>
    </lineage>
</organism>
<dbReference type="RefSeq" id="WP_215617036.1">
    <property type="nucleotide sequence ID" value="NZ_JADOER010000004.1"/>
</dbReference>